<feature type="domain" description="Cell envelope-related transcriptional attenuator" evidence="2">
    <location>
        <begin position="74"/>
        <end position="224"/>
    </location>
</feature>
<dbReference type="Proteomes" id="UP001108123">
    <property type="component" value="Unassembled WGS sequence"/>
</dbReference>
<dbReference type="Pfam" id="PF03816">
    <property type="entry name" value="LytR_cpsA_psr"/>
    <property type="match status" value="1"/>
</dbReference>
<dbReference type="PANTHER" id="PTHR33392:SF6">
    <property type="entry name" value="POLYISOPRENYL-TEICHOIC ACID--PEPTIDOGLYCAN TEICHOIC ACID TRANSFERASE TAGU"/>
    <property type="match status" value="1"/>
</dbReference>
<dbReference type="EMBL" id="VULR01000009">
    <property type="protein sequence ID" value="MSS43601.1"/>
    <property type="molecule type" value="Genomic_DNA"/>
</dbReference>
<comment type="caution">
    <text evidence="4">The sequence shown here is derived from an EMBL/GenBank/DDBJ whole genome shotgun (WGS) entry which is preliminary data.</text>
</comment>
<accession>A0A844FI16</accession>
<keyword evidence="6" id="KW-1185">Reference proteome</keyword>
<gene>
    <name evidence="4" type="ORF">FYJ27_07660</name>
    <name evidence="3" type="ORF">L0P62_06850</name>
</gene>
<name>A0A844FI16_9FIRM</name>
<evidence type="ECO:0000313" key="5">
    <source>
        <dbReference type="Proteomes" id="UP000462760"/>
    </source>
</evidence>
<evidence type="ECO:0000313" key="3">
    <source>
        <dbReference type="EMBL" id="MCG4565162.1"/>
    </source>
</evidence>
<comment type="similarity">
    <text evidence="1">Belongs to the LytR/CpsA/Psr (LCP) family.</text>
</comment>
<dbReference type="Proteomes" id="UP000462760">
    <property type="component" value="Unassembled WGS sequence"/>
</dbReference>
<dbReference type="PANTHER" id="PTHR33392">
    <property type="entry name" value="POLYISOPRENYL-TEICHOIC ACID--PEPTIDOGLYCAN TEICHOIC ACID TRANSFERASE TAGU"/>
    <property type="match status" value="1"/>
</dbReference>
<dbReference type="InterPro" id="IPR050922">
    <property type="entry name" value="LytR/CpsA/Psr_CW_biosynth"/>
</dbReference>
<dbReference type="AlphaFoldDB" id="A0A844FI16"/>
<evidence type="ECO:0000313" key="6">
    <source>
        <dbReference type="Proteomes" id="UP001108123"/>
    </source>
</evidence>
<reference evidence="3" key="2">
    <citation type="submission" date="2022-01" db="EMBL/GenBank/DDBJ databases">
        <title>Collection of gut derived symbiotic bacterial strains cultured from healthy donors.</title>
        <authorList>
            <person name="Lin H."/>
            <person name="Kohout C."/>
            <person name="Waligurski E."/>
            <person name="Pamer E.G."/>
        </authorList>
    </citation>
    <scope>NUCLEOTIDE SEQUENCE</scope>
    <source>
        <strain evidence="3">MSK.14.39</strain>
    </source>
</reference>
<reference evidence="4 5" key="1">
    <citation type="submission" date="2019-08" db="EMBL/GenBank/DDBJ databases">
        <title>In-depth cultivation of the pig gut microbiome towards novel bacterial diversity and tailored functional studies.</title>
        <authorList>
            <person name="Wylensek D."/>
            <person name="Hitch T.C.A."/>
            <person name="Clavel T."/>
        </authorList>
    </citation>
    <scope>NUCLEOTIDE SEQUENCE [LARGE SCALE GENOMIC DNA]</scope>
    <source>
        <strain evidence="4 5">Med78-601-WT-4W-RMD-3</strain>
    </source>
</reference>
<dbReference type="RefSeq" id="WP_216384846.1">
    <property type="nucleotide sequence ID" value="NZ_JAHLOA010000009.1"/>
</dbReference>
<evidence type="ECO:0000259" key="2">
    <source>
        <dbReference type="Pfam" id="PF03816"/>
    </source>
</evidence>
<dbReference type="NCBIfam" id="TIGR00350">
    <property type="entry name" value="lytR_cpsA_psr"/>
    <property type="match status" value="1"/>
</dbReference>
<dbReference type="EMBL" id="JAKNID010000021">
    <property type="protein sequence ID" value="MCG4565162.1"/>
    <property type="molecule type" value="Genomic_DNA"/>
</dbReference>
<dbReference type="InterPro" id="IPR004474">
    <property type="entry name" value="LytR_CpsA_psr"/>
</dbReference>
<proteinExistence type="inferred from homology"/>
<evidence type="ECO:0000313" key="4">
    <source>
        <dbReference type="EMBL" id="MSS43601.1"/>
    </source>
</evidence>
<organism evidence="4 5">
    <name type="scientific">Anaerosalibacter bizertensis</name>
    <dbReference type="NCBI Taxonomy" id="932217"/>
    <lineage>
        <taxon>Bacteria</taxon>
        <taxon>Bacillati</taxon>
        <taxon>Bacillota</taxon>
        <taxon>Tissierellia</taxon>
        <taxon>Tissierellales</taxon>
        <taxon>Sporanaerobacteraceae</taxon>
        <taxon>Anaerosalibacter</taxon>
    </lineage>
</organism>
<sequence length="320" mass="36960">MKKKFLKTFFISFLAFAILYSGAAYYYINIRDKETGNNADLFNKFKYEDDGNDELTFLLLGIDSKDIANDEKERSDTMMLCNVNKSTGSVSILSIPRDTRVDIRGRRNKEKINHAHMYGGPDLSVKTVRDFLGIDLDYYVRVDYKIVEEFVDLIGGVEVDVPMDMRYSDPAADPPLNINLKEGRQILDGDKALQFLRFRKGYKDQDLGRIRAQQQFIQSAISKTLKPGNIVKVPKMVESYYKYVDTNIPLETIMRFALKAKDINTENLEMATLPGEPEMIDEISYYIAYEEEMSELVKNMFIDHETVENKSIDREDEETN</sequence>
<dbReference type="Gene3D" id="3.40.630.190">
    <property type="entry name" value="LCP protein"/>
    <property type="match status" value="1"/>
</dbReference>
<evidence type="ECO:0000256" key="1">
    <source>
        <dbReference type="ARBA" id="ARBA00006068"/>
    </source>
</evidence>
<protein>
    <submittedName>
        <fullName evidence="3">LCP family protein</fullName>
    </submittedName>
    <submittedName>
        <fullName evidence="4">LytR family transcriptional regulator</fullName>
    </submittedName>
</protein>